<evidence type="ECO:0000313" key="9">
    <source>
        <dbReference type="EMBL" id="AXE38578.1"/>
    </source>
</evidence>
<evidence type="ECO:0000256" key="5">
    <source>
        <dbReference type="ARBA" id="ARBA00023010"/>
    </source>
</evidence>
<feature type="transmembrane region" description="Helical" evidence="7">
    <location>
        <begin position="112"/>
        <end position="133"/>
    </location>
</feature>
<sequence length="297" mass="32451">MTVGTGKDIEASEPEATQDHRRLAGFRPPKGGEGGTMSLIDHLKELRYRVVVSLVAVVITSSVAFAFYRPLVEVVMWPYHQASAAILAKNPQAHLQVVNTGVVAPFMLNLRVAMVVGLIAACPIWLYELWAFIVPGLVGKEKRWAVRFLGAAIPLFLAGASLGYWVMPKGISMMLSFTPNGMGITNLLDMNAFLDLELRLILLFGASFLLPVVLVILNMVGVLKAQQLAAARKWSIFGFFCLGAFANPSGDPISMCALAVPLTVMYIVAEFICRSHDRKHPTDSMGIDSDEFKIDVE</sequence>
<dbReference type="EMBL" id="CP025198">
    <property type="protein sequence ID" value="AXE38578.1"/>
    <property type="molecule type" value="Genomic_DNA"/>
</dbReference>
<evidence type="ECO:0000256" key="7">
    <source>
        <dbReference type="HAMAP-Rule" id="MF_00902"/>
    </source>
</evidence>
<dbReference type="GO" id="GO:0043953">
    <property type="term" value="P:protein transport by the Tat complex"/>
    <property type="evidence" value="ECO:0007669"/>
    <property type="project" value="UniProtKB-UniRule"/>
</dbReference>
<feature type="transmembrane region" description="Helical" evidence="7">
    <location>
        <begin position="46"/>
        <end position="68"/>
    </location>
</feature>
<dbReference type="GO" id="GO:0065002">
    <property type="term" value="P:intracellular protein transmembrane transport"/>
    <property type="evidence" value="ECO:0007669"/>
    <property type="project" value="TreeGrafter"/>
</dbReference>
<keyword evidence="7" id="KW-0813">Transport</keyword>
<feature type="transmembrane region" description="Helical" evidence="7">
    <location>
        <begin position="145"/>
        <end position="167"/>
    </location>
</feature>
<keyword evidence="2 7" id="KW-0812">Transmembrane</keyword>
<protein>
    <recommendedName>
        <fullName evidence="7">Sec-independent protein translocase protein TatC</fullName>
    </recommendedName>
</protein>
<reference evidence="9 10" key="1">
    <citation type="submission" date="2017-12" db="EMBL/GenBank/DDBJ databases">
        <title>The whole genome sequence of the Acidipropionibacterium virtanenii sp. nov. type strain JS278.</title>
        <authorList>
            <person name="Laine P."/>
            <person name="Deptula P."/>
            <person name="Varmanen P."/>
            <person name="Auvinen P."/>
        </authorList>
    </citation>
    <scope>NUCLEOTIDE SEQUENCE [LARGE SCALE GENOMIC DNA]</scope>
    <source>
        <strain evidence="9 10">JS278</strain>
    </source>
</reference>
<dbReference type="AlphaFoldDB" id="A0A344UTI0"/>
<comment type="function">
    <text evidence="7">Part of the twin-arginine translocation (Tat) system that transports large folded proteins containing a characteristic twin-arginine motif in their signal peptide across membranes. Together with TatB, TatC is part of a receptor directly interacting with Tat signal peptides.</text>
</comment>
<organism evidence="9 10">
    <name type="scientific">Acidipropionibacterium virtanenii</name>
    <dbReference type="NCBI Taxonomy" id="2057246"/>
    <lineage>
        <taxon>Bacteria</taxon>
        <taxon>Bacillati</taxon>
        <taxon>Actinomycetota</taxon>
        <taxon>Actinomycetes</taxon>
        <taxon>Propionibacteriales</taxon>
        <taxon>Propionibacteriaceae</taxon>
        <taxon>Acidipropionibacterium</taxon>
    </lineage>
</organism>
<keyword evidence="10" id="KW-1185">Reference proteome</keyword>
<dbReference type="PANTHER" id="PTHR30371">
    <property type="entry name" value="SEC-INDEPENDENT PROTEIN TRANSLOCASE PROTEIN TATC"/>
    <property type="match status" value="1"/>
</dbReference>
<dbReference type="HAMAP" id="MF_00902">
    <property type="entry name" value="TatC"/>
    <property type="match status" value="1"/>
</dbReference>
<dbReference type="InterPro" id="IPR002033">
    <property type="entry name" value="TatC"/>
</dbReference>
<dbReference type="OrthoDB" id="9777044at2"/>
<dbReference type="PRINTS" id="PR01840">
    <property type="entry name" value="TATCFAMILY"/>
</dbReference>
<dbReference type="GO" id="GO:0033281">
    <property type="term" value="C:TAT protein transport complex"/>
    <property type="evidence" value="ECO:0007669"/>
    <property type="project" value="UniProtKB-UniRule"/>
</dbReference>
<evidence type="ECO:0000256" key="4">
    <source>
        <dbReference type="ARBA" id="ARBA00022989"/>
    </source>
</evidence>
<comment type="subcellular location">
    <subcellularLocation>
        <location evidence="7">Cell membrane</location>
        <topology evidence="7">Multi-pass membrane protein</topology>
    </subcellularLocation>
    <subcellularLocation>
        <location evidence="1">Membrane</location>
        <topology evidence="1">Multi-pass membrane protein</topology>
    </subcellularLocation>
</comment>
<feature type="transmembrane region" description="Helical" evidence="7">
    <location>
        <begin position="200"/>
        <end position="223"/>
    </location>
</feature>
<dbReference type="GO" id="GO:0009977">
    <property type="term" value="F:proton motive force dependent protein transmembrane transporter activity"/>
    <property type="evidence" value="ECO:0007669"/>
    <property type="project" value="TreeGrafter"/>
</dbReference>
<accession>A0A344UTI0</accession>
<dbReference type="Pfam" id="PF00902">
    <property type="entry name" value="TatC"/>
    <property type="match status" value="1"/>
</dbReference>
<evidence type="ECO:0000256" key="6">
    <source>
        <dbReference type="ARBA" id="ARBA00023136"/>
    </source>
</evidence>
<comment type="similarity">
    <text evidence="7">Belongs to the TatC family.</text>
</comment>
<evidence type="ECO:0000256" key="1">
    <source>
        <dbReference type="ARBA" id="ARBA00004141"/>
    </source>
</evidence>
<evidence type="ECO:0000256" key="3">
    <source>
        <dbReference type="ARBA" id="ARBA00022927"/>
    </source>
</evidence>
<evidence type="ECO:0000313" key="10">
    <source>
        <dbReference type="Proteomes" id="UP000251995"/>
    </source>
</evidence>
<evidence type="ECO:0000256" key="2">
    <source>
        <dbReference type="ARBA" id="ARBA00022692"/>
    </source>
</evidence>
<gene>
    <name evidence="7 9" type="primary">tatC</name>
    <name evidence="9" type="ORF">JS278_01407</name>
</gene>
<dbReference type="KEGG" id="acij:JS278_01407"/>
<feature type="region of interest" description="Disordered" evidence="8">
    <location>
        <begin position="1"/>
        <end position="30"/>
    </location>
</feature>
<keyword evidence="3 7" id="KW-0653">Protein transport</keyword>
<keyword evidence="6 7" id="KW-0472">Membrane</keyword>
<comment type="caution">
    <text evidence="7">Lacks conserved residue(s) required for the propagation of feature annotation.</text>
</comment>
<proteinExistence type="inferred from homology"/>
<dbReference type="NCBIfam" id="TIGR00945">
    <property type="entry name" value="tatC"/>
    <property type="match status" value="1"/>
</dbReference>
<dbReference type="Proteomes" id="UP000251995">
    <property type="component" value="Chromosome"/>
</dbReference>
<comment type="subunit">
    <text evidence="7">The Tat system comprises two distinct complexes: a TatABC complex, containing multiple copies of TatA, TatB and TatC subunits, and a separate TatA complex, containing only TatA subunits. Substrates initially bind to the TatABC complex, which probably triggers association of the separate TatA complex to form the active translocon.</text>
</comment>
<keyword evidence="4 7" id="KW-1133">Transmembrane helix</keyword>
<name>A0A344UTI0_9ACTN</name>
<keyword evidence="5 7" id="KW-0811">Translocation</keyword>
<dbReference type="RefSeq" id="WP_114044563.1">
    <property type="nucleotide sequence ID" value="NZ_CP025198.1"/>
</dbReference>
<keyword evidence="7" id="KW-1003">Cell membrane</keyword>
<evidence type="ECO:0000256" key="8">
    <source>
        <dbReference type="SAM" id="MobiDB-lite"/>
    </source>
</evidence>
<dbReference type="PANTHER" id="PTHR30371:SF0">
    <property type="entry name" value="SEC-INDEPENDENT PROTEIN TRANSLOCASE PROTEIN TATC, CHLOROPLASTIC-RELATED"/>
    <property type="match status" value="1"/>
</dbReference>